<reference evidence="3" key="1">
    <citation type="journal article" date="2019" name="Int. J. Syst. Evol. Microbiol.">
        <title>The Global Catalogue of Microorganisms (GCM) 10K type strain sequencing project: providing services to taxonomists for standard genome sequencing and annotation.</title>
        <authorList>
            <consortium name="The Broad Institute Genomics Platform"/>
            <consortium name="The Broad Institute Genome Sequencing Center for Infectious Disease"/>
            <person name="Wu L."/>
            <person name="Ma J."/>
        </authorList>
    </citation>
    <scope>NUCLEOTIDE SEQUENCE [LARGE SCALE GENOMIC DNA]</scope>
    <source>
        <strain evidence="3">JCM 16925</strain>
    </source>
</reference>
<keyword evidence="3" id="KW-1185">Reference proteome</keyword>
<gene>
    <name evidence="2" type="ORF">GCM10022233_41150</name>
</gene>
<comment type="caution">
    <text evidence="2">The sequence shown here is derived from an EMBL/GenBank/DDBJ whole genome shotgun (WGS) entry which is preliminary data.</text>
</comment>
<dbReference type="EMBL" id="BAAAZY010000011">
    <property type="protein sequence ID" value="GAA4062966.1"/>
    <property type="molecule type" value="Genomic_DNA"/>
</dbReference>
<dbReference type="Proteomes" id="UP001499984">
    <property type="component" value="Unassembled WGS sequence"/>
</dbReference>
<organism evidence="2 3">
    <name type="scientific">Streptomyces shaanxiensis</name>
    <dbReference type="NCBI Taxonomy" id="653357"/>
    <lineage>
        <taxon>Bacteria</taxon>
        <taxon>Bacillati</taxon>
        <taxon>Actinomycetota</taxon>
        <taxon>Actinomycetes</taxon>
        <taxon>Kitasatosporales</taxon>
        <taxon>Streptomycetaceae</taxon>
        <taxon>Streptomyces</taxon>
    </lineage>
</organism>
<sequence length="88" mass="9574">MIRGSLGGVPLGRGPLSAPQAYALGHLLREVREEQGLTRGQAAVAADFFPTWISQIEGGEIHDLETVRAYARALGTRITVPRARIRRP</sequence>
<dbReference type="CDD" id="cd00093">
    <property type="entry name" value="HTH_XRE"/>
    <property type="match status" value="1"/>
</dbReference>
<dbReference type="SUPFAM" id="SSF47413">
    <property type="entry name" value="lambda repressor-like DNA-binding domains"/>
    <property type="match status" value="1"/>
</dbReference>
<dbReference type="SMART" id="SM00530">
    <property type="entry name" value="HTH_XRE"/>
    <property type="match status" value="1"/>
</dbReference>
<evidence type="ECO:0000259" key="1">
    <source>
        <dbReference type="SMART" id="SM00530"/>
    </source>
</evidence>
<evidence type="ECO:0000313" key="3">
    <source>
        <dbReference type="Proteomes" id="UP001499984"/>
    </source>
</evidence>
<dbReference type="InterPro" id="IPR001387">
    <property type="entry name" value="Cro/C1-type_HTH"/>
</dbReference>
<dbReference type="RefSeq" id="WP_345014796.1">
    <property type="nucleotide sequence ID" value="NZ_BAAAZY010000011.1"/>
</dbReference>
<dbReference type="Gene3D" id="1.10.260.40">
    <property type="entry name" value="lambda repressor-like DNA-binding domains"/>
    <property type="match status" value="1"/>
</dbReference>
<accession>A0ABP7VAA7</accession>
<dbReference type="Pfam" id="PF13560">
    <property type="entry name" value="HTH_31"/>
    <property type="match status" value="1"/>
</dbReference>
<feature type="domain" description="HTH cro/C1-type" evidence="1">
    <location>
        <begin position="27"/>
        <end position="81"/>
    </location>
</feature>
<dbReference type="InterPro" id="IPR010982">
    <property type="entry name" value="Lambda_DNA-bd_dom_sf"/>
</dbReference>
<proteinExistence type="predicted"/>
<protein>
    <recommendedName>
        <fullName evidence="1">HTH cro/C1-type domain-containing protein</fullName>
    </recommendedName>
</protein>
<evidence type="ECO:0000313" key="2">
    <source>
        <dbReference type="EMBL" id="GAA4062966.1"/>
    </source>
</evidence>
<name>A0ABP7VAA7_9ACTN</name>